<dbReference type="AlphaFoldDB" id="A0AAD0Q3E0"/>
<dbReference type="Gene3D" id="1.10.101.10">
    <property type="entry name" value="PGBD-like superfamily/PGBD"/>
    <property type="match status" value="2"/>
</dbReference>
<dbReference type="GO" id="GO:0004222">
    <property type="term" value="F:metalloendopeptidase activity"/>
    <property type="evidence" value="ECO:0007669"/>
    <property type="project" value="TreeGrafter"/>
</dbReference>
<dbReference type="PANTHER" id="PTHR21666">
    <property type="entry name" value="PEPTIDASE-RELATED"/>
    <property type="match status" value="1"/>
</dbReference>
<accession>A0AAD0Q3E0</accession>
<dbReference type="PANTHER" id="PTHR21666:SF270">
    <property type="entry name" value="MUREIN HYDROLASE ACTIVATOR ENVC"/>
    <property type="match status" value="1"/>
</dbReference>
<dbReference type="InterPro" id="IPR016047">
    <property type="entry name" value="M23ase_b-sheet_dom"/>
</dbReference>
<evidence type="ECO:0000259" key="2">
    <source>
        <dbReference type="Pfam" id="PF01551"/>
    </source>
</evidence>
<dbReference type="CDD" id="cd12797">
    <property type="entry name" value="M23_peptidase"/>
    <property type="match status" value="1"/>
</dbReference>
<reference evidence="3 4" key="1">
    <citation type="submission" date="2018-07" db="EMBL/GenBank/DDBJ databases">
        <title>Complete genome sequence of soil actinomycete Streptomyces cavourensis tj430.</title>
        <authorList>
            <person name="Wang P."/>
            <person name="Huang Y."/>
        </authorList>
    </citation>
    <scope>NUCLEOTIDE SEQUENCE [LARGE SCALE GENOMIC DNA]</scope>
    <source>
        <strain evidence="3 4">TJ430</strain>
    </source>
</reference>
<feature type="domain" description="Peptidoglycan binding-like" evidence="1">
    <location>
        <begin position="282"/>
        <end position="337"/>
    </location>
</feature>
<dbReference type="Pfam" id="PF01551">
    <property type="entry name" value="Peptidase_M23"/>
    <property type="match status" value="1"/>
</dbReference>
<dbReference type="Proteomes" id="UP000253779">
    <property type="component" value="Chromosome"/>
</dbReference>
<dbReference type="Gene3D" id="2.70.70.10">
    <property type="entry name" value="Glucose Permease (Domain IIA)"/>
    <property type="match status" value="1"/>
</dbReference>
<dbReference type="InterPro" id="IPR002477">
    <property type="entry name" value="Peptidoglycan-bd-like"/>
</dbReference>
<evidence type="ECO:0000313" key="3">
    <source>
        <dbReference type="EMBL" id="AXI71463.1"/>
    </source>
</evidence>
<gene>
    <name evidence="3" type="ORF">DTW94_09265</name>
</gene>
<dbReference type="GeneID" id="97758114"/>
<dbReference type="RefSeq" id="WP_114930862.1">
    <property type="nucleotide sequence ID" value="NZ_BMSP01000004.1"/>
</dbReference>
<dbReference type="InterPro" id="IPR011055">
    <property type="entry name" value="Dup_hybrid_motif"/>
</dbReference>
<feature type="domain" description="Peptidoglycan binding-like" evidence="1">
    <location>
        <begin position="218"/>
        <end position="271"/>
    </location>
</feature>
<dbReference type="EMBL" id="CP030930">
    <property type="protein sequence ID" value="AXI71463.1"/>
    <property type="molecule type" value="Genomic_DNA"/>
</dbReference>
<feature type="domain" description="M23ase beta-sheet core" evidence="2">
    <location>
        <begin position="95"/>
        <end position="195"/>
    </location>
</feature>
<dbReference type="InterPro" id="IPR036365">
    <property type="entry name" value="PGBD-like_sf"/>
</dbReference>
<dbReference type="PROSITE" id="PS51318">
    <property type="entry name" value="TAT"/>
    <property type="match status" value="1"/>
</dbReference>
<evidence type="ECO:0000259" key="1">
    <source>
        <dbReference type="Pfam" id="PF01471"/>
    </source>
</evidence>
<dbReference type="SUPFAM" id="SSF51261">
    <property type="entry name" value="Duplicated hybrid motif"/>
    <property type="match status" value="1"/>
</dbReference>
<proteinExistence type="predicted"/>
<dbReference type="InterPro" id="IPR036366">
    <property type="entry name" value="PGBDSf"/>
</dbReference>
<dbReference type="Pfam" id="PF01471">
    <property type="entry name" value="PG_binding_1"/>
    <property type="match status" value="2"/>
</dbReference>
<dbReference type="InterPro" id="IPR006311">
    <property type="entry name" value="TAT_signal"/>
</dbReference>
<organism evidence="3 4">
    <name type="scientific">Streptomyces cavourensis</name>
    <dbReference type="NCBI Taxonomy" id="67258"/>
    <lineage>
        <taxon>Bacteria</taxon>
        <taxon>Bacillati</taxon>
        <taxon>Actinomycetota</taxon>
        <taxon>Actinomycetes</taxon>
        <taxon>Kitasatosporales</taxon>
        <taxon>Streptomycetaceae</taxon>
        <taxon>Streptomyces</taxon>
    </lineage>
</organism>
<protein>
    <submittedName>
        <fullName evidence="3">Metalloendopeptidase</fullName>
    </submittedName>
</protein>
<dbReference type="SUPFAM" id="SSF47090">
    <property type="entry name" value="PGBD-like"/>
    <property type="match status" value="2"/>
</dbReference>
<name>A0AAD0Q3E0_9ACTN</name>
<dbReference type="InterPro" id="IPR050570">
    <property type="entry name" value="Cell_wall_metabolism_enzyme"/>
</dbReference>
<sequence>MCRSCAAPTGPNELSAGAGRPLPWLSRRGLLAGLGLGALTVGLSAGTSAAGEAGAGAAAEAAVAVAAARNGAWAGPAQGRFPAGGHYGAPRGGGSHAGQDVSNSTGTAVYAAAAGTVIRRSWGGGLPGRTGNGLVISHGGGQYTYYGHLSAYRVGLNATVSAGQRIADMGATGNVTGPHLHFETHTGALGTTVNPVSFLAARGVDLAGGWSRIDPGASGATVVVIQHLMNQRGYGLVVDGAYGSVSADAVKRFQRSKGLVADGQVGPATWPVLVYTLRQGGSGSHVRALQTALNRRSAGLVVDGGFGSVTTSAVRTYQSVNRLVVDGEAGPVTWRALTG</sequence>
<evidence type="ECO:0000313" key="4">
    <source>
        <dbReference type="Proteomes" id="UP000253779"/>
    </source>
</evidence>